<protein>
    <submittedName>
        <fullName evidence="13">Cytochrome b ascorbate-dependent protein 3</fullName>
    </submittedName>
</protein>
<feature type="transmembrane region" description="Helical" evidence="11">
    <location>
        <begin position="82"/>
        <end position="101"/>
    </location>
</feature>
<dbReference type="GO" id="GO:0016491">
    <property type="term" value="F:oxidoreductase activity"/>
    <property type="evidence" value="ECO:0007669"/>
    <property type="project" value="InterPro"/>
</dbReference>
<reference evidence="13" key="1">
    <citation type="journal article" date="2014" name="PLoS ONE">
        <title>Transcriptome-Based Identification of ABC Transporters in the Western Tarnished Plant Bug Lygus hesperus.</title>
        <authorList>
            <person name="Hull J.J."/>
            <person name="Chaney K."/>
            <person name="Geib S.M."/>
            <person name="Fabrick J.A."/>
            <person name="Brent C.S."/>
            <person name="Walsh D."/>
            <person name="Lavine L.C."/>
        </authorList>
    </citation>
    <scope>NUCLEOTIDE SEQUENCE</scope>
</reference>
<feature type="transmembrane region" description="Helical" evidence="11">
    <location>
        <begin position="7"/>
        <end position="30"/>
    </location>
</feature>
<evidence type="ECO:0000256" key="2">
    <source>
        <dbReference type="ARBA" id="ARBA00004141"/>
    </source>
</evidence>
<keyword evidence="10 11" id="KW-0472">Membrane</keyword>
<dbReference type="SMART" id="SM00665">
    <property type="entry name" value="B561"/>
    <property type="match status" value="1"/>
</dbReference>
<dbReference type="Pfam" id="PF03188">
    <property type="entry name" value="Cytochrom_B561"/>
    <property type="match status" value="1"/>
</dbReference>
<comment type="subcellular location">
    <subcellularLocation>
        <location evidence="2">Membrane</location>
        <topology evidence="2">Multi-pass membrane protein</topology>
    </subcellularLocation>
</comment>
<evidence type="ECO:0000313" key="13">
    <source>
        <dbReference type="EMBL" id="JAG10936.1"/>
    </source>
</evidence>
<feature type="transmembrane region" description="Helical" evidence="11">
    <location>
        <begin position="186"/>
        <end position="208"/>
    </location>
</feature>
<dbReference type="EMBL" id="GBHO01032668">
    <property type="protein sequence ID" value="JAG10936.1"/>
    <property type="molecule type" value="Transcribed_RNA"/>
</dbReference>
<dbReference type="InterPro" id="IPR006593">
    <property type="entry name" value="Cyt_b561/ferric_Rdtase_TM"/>
</dbReference>
<keyword evidence="9" id="KW-0408">Iron</keyword>
<dbReference type="AlphaFoldDB" id="A0A0A9WU39"/>
<evidence type="ECO:0000256" key="1">
    <source>
        <dbReference type="ARBA" id="ARBA00001970"/>
    </source>
</evidence>
<feature type="transmembrane region" description="Helical" evidence="11">
    <location>
        <begin position="50"/>
        <end position="70"/>
    </location>
</feature>
<evidence type="ECO:0000256" key="4">
    <source>
        <dbReference type="ARBA" id="ARBA00022617"/>
    </source>
</evidence>
<feature type="transmembrane region" description="Helical" evidence="11">
    <location>
        <begin position="152"/>
        <end position="174"/>
    </location>
</feature>
<reference evidence="13" key="2">
    <citation type="submission" date="2014-07" db="EMBL/GenBank/DDBJ databases">
        <authorList>
            <person name="Hull J."/>
        </authorList>
    </citation>
    <scope>NUCLEOTIDE SEQUENCE</scope>
</reference>
<accession>A0A0A9WU39</accession>
<dbReference type="GO" id="GO:0046872">
    <property type="term" value="F:metal ion binding"/>
    <property type="evidence" value="ECO:0007669"/>
    <property type="project" value="UniProtKB-KW"/>
</dbReference>
<evidence type="ECO:0000256" key="11">
    <source>
        <dbReference type="SAM" id="Phobius"/>
    </source>
</evidence>
<keyword evidence="7" id="KW-0249">Electron transport</keyword>
<dbReference type="GO" id="GO:0016020">
    <property type="term" value="C:membrane"/>
    <property type="evidence" value="ECO:0007669"/>
    <property type="project" value="UniProtKB-SubCell"/>
</dbReference>
<evidence type="ECO:0000256" key="7">
    <source>
        <dbReference type="ARBA" id="ARBA00022982"/>
    </source>
</evidence>
<evidence type="ECO:0000256" key="5">
    <source>
        <dbReference type="ARBA" id="ARBA00022692"/>
    </source>
</evidence>
<evidence type="ECO:0000256" key="10">
    <source>
        <dbReference type="ARBA" id="ARBA00023136"/>
    </source>
</evidence>
<gene>
    <name evidence="13" type="primary">Cybasc3</name>
    <name evidence="13" type="ORF">CM83_39845</name>
</gene>
<comment type="cofactor">
    <cofactor evidence="1">
        <name>heme b</name>
        <dbReference type="ChEBI" id="CHEBI:60344"/>
    </cofactor>
</comment>
<feature type="transmembrane region" description="Helical" evidence="11">
    <location>
        <begin position="121"/>
        <end position="140"/>
    </location>
</feature>
<organism evidence="13">
    <name type="scientific">Lygus hesperus</name>
    <name type="common">Western plant bug</name>
    <dbReference type="NCBI Taxonomy" id="30085"/>
    <lineage>
        <taxon>Eukaryota</taxon>
        <taxon>Metazoa</taxon>
        <taxon>Ecdysozoa</taxon>
        <taxon>Arthropoda</taxon>
        <taxon>Hexapoda</taxon>
        <taxon>Insecta</taxon>
        <taxon>Pterygota</taxon>
        <taxon>Neoptera</taxon>
        <taxon>Paraneoptera</taxon>
        <taxon>Hemiptera</taxon>
        <taxon>Heteroptera</taxon>
        <taxon>Panheteroptera</taxon>
        <taxon>Cimicomorpha</taxon>
        <taxon>Miridae</taxon>
        <taxon>Mirini</taxon>
        <taxon>Lygus</taxon>
    </lineage>
</organism>
<evidence type="ECO:0000256" key="3">
    <source>
        <dbReference type="ARBA" id="ARBA00022448"/>
    </source>
</evidence>
<feature type="domain" description="Cytochrome b561" evidence="12">
    <location>
        <begin position="12"/>
        <end position="207"/>
    </location>
</feature>
<dbReference type="Gene3D" id="1.20.120.1770">
    <property type="match status" value="1"/>
</dbReference>
<name>A0A0A9WU39_LYGHE</name>
<keyword evidence="5 11" id="KW-0812">Transmembrane</keyword>
<keyword evidence="4" id="KW-0349">Heme</keyword>
<dbReference type="InterPro" id="IPR043205">
    <property type="entry name" value="CYB561/CYBRD1-like"/>
</dbReference>
<evidence type="ECO:0000256" key="8">
    <source>
        <dbReference type="ARBA" id="ARBA00022989"/>
    </source>
</evidence>
<dbReference type="PANTHER" id="PTHR10106">
    <property type="entry name" value="CYTOCHROME B561-RELATED"/>
    <property type="match status" value="1"/>
</dbReference>
<dbReference type="PANTHER" id="PTHR10106:SF0">
    <property type="entry name" value="LD36721P"/>
    <property type="match status" value="1"/>
</dbReference>
<evidence type="ECO:0000256" key="9">
    <source>
        <dbReference type="ARBA" id="ARBA00023004"/>
    </source>
</evidence>
<keyword evidence="8 11" id="KW-1133">Transmembrane helix</keyword>
<evidence type="ECO:0000259" key="12">
    <source>
        <dbReference type="PROSITE" id="PS50939"/>
    </source>
</evidence>
<keyword evidence="6" id="KW-0479">Metal-binding</keyword>
<proteinExistence type="predicted"/>
<evidence type="ECO:0000256" key="6">
    <source>
        <dbReference type="ARBA" id="ARBA00022723"/>
    </source>
</evidence>
<sequence length="217" mass="23710">MNEPPVLISFIVAQVFGLLAVICIIVASVMDNDSTAGVDAAVARFVWHPVVMTLGLVYLFGCSAVVYRVLKSLDKLPAKIIHAFIHFVALVLGAVGLYFAITAKNALNVDHFNTVHGLFGLTTLILFALQWLISLPVFLWPKAPDSIRAPGLVVHVCVGVAVFLLASATAFTGLNFKSGTTKSSDPFYKASAFFYFCYDIVILFMVTLKEYKRPPDY</sequence>
<keyword evidence="3" id="KW-0813">Transport</keyword>
<dbReference type="PROSITE" id="PS50939">
    <property type="entry name" value="CYTOCHROME_B561"/>
    <property type="match status" value="1"/>
</dbReference>